<evidence type="ECO:0000259" key="1">
    <source>
        <dbReference type="Pfam" id="PF13191"/>
    </source>
</evidence>
<dbReference type="PANTHER" id="PTHR34301:SF8">
    <property type="entry name" value="ATPASE DOMAIN-CONTAINING PROTEIN"/>
    <property type="match status" value="1"/>
</dbReference>
<evidence type="ECO:0000313" key="3">
    <source>
        <dbReference type="Proteomes" id="UP000095468"/>
    </source>
</evidence>
<dbReference type="Pfam" id="PF13191">
    <property type="entry name" value="AAA_16"/>
    <property type="match status" value="1"/>
</dbReference>
<proteinExistence type="predicted"/>
<dbReference type="Gene3D" id="3.40.50.300">
    <property type="entry name" value="P-loop containing nucleotide triphosphate hydrolases"/>
    <property type="match status" value="1"/>
</dbReference>
<dbReference type="InterPro" id="IPR041664">
    <property type="entry name" value="AAA_16"/>
</dbReference>
<evidence type="ECO:0000313" key="2">
    <source>
        <dbReference type="EMBL" id="CUN90442.1"/>
    </source>
</evidence>
<organism evidence="2 3">
    <name type="scientific">Collinsella aerofaciens</name>
    <dbReference type="NCBI Taxonomy" id="74426"/>
    <lineage>
        <taxon>Bacteria</taxon>
        <taxon>Bacillati</taxon>
        <taxon>Actinomycetota</taxon>
        <taxon>Coriobacteriia</taxon>
        <taxon>Coriobacteriales</taxon>
        <taxon>Coriobacteriaceae</taxon>
        <taxon>Collinsella</taxon>
    </lineage>
</organism>
<name>A0A174APC5_9ACTN</name>
<dbReference type="InterPro" id="IPR027417">
    <property type="entry name" value="P-loop_NTPase"/>
</dbReference>
<dbReference type="PANTHER" id="PTHR34301">
    <property type="entry name" value="DNA-BINDING PROTEIN-RELATED"/>
    <property type="match status" value="1"/>
</dbReference>
<feature type="domain" description="Orc1-like AAA ATPase" evidence="1">
    <location>
        <begin position="17"/>
        <end position="152"/>
    </location>
</feature>
<dbReference type="SUPFAM" id="SSF52540">
    <property type="entry name" value="P-loop containing nucleoside triphosphate hydrolases"/>
    <property type="match status" value="1"/>
</dbReference>
<reference evidence="2 3" key="1">
    <citation type="submission" date="2015-09" db="EMBL/GenBank/DDBJ databases">
        <authorList>
            <consortium name="Pathogen Informatics"/>
        </authorList>
    </citation>
    <scope>NUCLEOTIDE SEQUENCE [LARGE SCALE GENOMIC DNA]</scope>
    <source>
        <strain evidence="2 3">2789STDY5608823</strain>
    </source>
</reference>
<protein>
    <submittedName>
        <fullName evidence="2">Predicted ATPase (AAA+ superfamily)</fullName>
    </submittedName>
</protein>
<dbReference type="Proteomes" id="UP000095468">
    <property type="component" value="Unassembled WGS sequence"/>
</dbReference>
<dbReference type="AlphaFoldDB" id="A0A174APC5"/>
<accession>A0A174APC5</accession>
<dbReference type="EMBL" id="CYYP01000005">
    <property type="protein sequence ID" value="CUN90442.1"/>
    <property type="molecule type" value="Genomic_DNA"/>
</dbReference>
<sequence length="363" mass="39830">MQTNPFKPTAGKTPPTIIGREDVLEEFSEGLTNGPGAPGRLMRIAGVRGTGKTVLLDECSRLAQSRGWTVIKEVATEGLCQRILEQLQPKFQAKHARFEPTVAGISIGSIDIERIGPSLRDAMRQTISKNGNGLLITLDEVQDAELDEVRTLSIAIQQVIGEDLDIAFVFAGLPSMIESIINGKTLTFLRRALPFDLKAVAVTEVSYSLEETIEASGMELQPGIAGQLAEATQGYPFMIQLVGYYAWQLARRAHTTIIGEEEAERGIATARERFCAMVIEPALRRIPPTCIVYLLSMASLGQTSSTSMVADALNKTPQQVSSVRSRLLRESIIEAPSYGKVSFAIPYMRDYLYEHKAELEVEL</sequence>
<gene>
    <name evidence="2" type="ORF">ERS852381_00819</name>
</gene>
<dbReference type="RefSeq" id="WP_055286006.1">
    <property type="nucleotide sequence ID" value="NZ_CYYP01000005.1"/>
</dbReference>